<evidence type="ECO:0000313" key="10">
    <source>
        <dbReference type="Proteomes" id="UP000789595"/>
    </source>
</evidence>
<evidence type="ECO:0000256" key="2">
    <source>
        <dbReference type="ARBA" id="ARBA00022763"/>
    </source>
</evidence>
<sequence>MPTDRLLLAQGGSHPALLATIRNACRDDWKLCILVNVDAAPLEEKLLAAGVPRYRLPRSLTYEAKASIRASFYKGVVQANSWVLAADALSGVLRCEKIATLVIGGCEKLDAAALLFLRLFRERRRPHARVVAFSRRCCALHREPTRLDGLHLVNYEIEVEGDAAAAVVTRTASSSLAQKRQEAALRRLASACASSLRRAVPAAPRDVWSAEFAADVKAKVPPARRHTFNDRPVRDLGMIRRLAIETCAADASAALEALEVFARRNAASRDPRAWVASRDFDACVDACRERATPRHVEAPPKWALLKEALAEATSVAILVATRDQARSVASFLKVGADAACLRLRRRLVARALPHLPSKASRDTPYQRLVRAELDDALEERDDDGDQALADALALSLEEAEDDAIKAAIAASLARRRSSMLGPPPSKPIDPEETCLSQGPPPEDKALRRALTLSALDVDDGGLQRALALSAAEARTEVVDLTLSQGSEDPGLSRTADDSQVEATQLEETQLVAPRRSVVDVTASPPAPAIEETQLLPPPPRRSVVDVSSSPPDETAVEETQLVAPAPRRSVVDVSATPDDEAGAARRSVVDVTASPAAERPPAVYILTAEQLARTPLDALRPRKVIVYDAHAPSLLRHARRYASTRDVVLERLVVAGSLEETLAAQTEAREALALQELRSLPKLASSVRPPSPDAPLIVVDARELRSEVPRALYDRGLRLAVATLTVADFVLSSSLAVERKNVDTNDLHSSLESGRLWTQLRALGAAYSTPTLLVEFRDRSHRLDAPTTYLSLKHTQDRLTKAILEFPRTKLLWAPTPNATAALFAALADGEPDVEAAQKHRDDGDAAFRFLEKLPGLEPPRPDLQGHSLAQLASLDTDALTRILGSDRARRFAAFCTRPMEPVPLSEIEKNQPKRKRGRSPPRPRKR</sequence>
<dbReference type="PANTHER" id="PTHR10150:SF0">
    <property type="entry name" value="DNA REPAIR ENDONUCLEASE XPF"/>
    <property type="match status" value="1"/>
</dbReference>
<dbReference type="SMART" id="SM00891">
    <property type="entry name" value="ERCC4"/>
    <property type="match status" value="1"/>
</dbReference>
<keyword evidence="5" id="KW-0234">DNA repair</keyword>
<keyword evidence="2" id="KW-0227">DNA damage</keyword>
<feature type="region of interest" description="Disordered" evidence="7">
    <location>
        <begin position="415"/>
        <end position="439"/>
    </location>
</feature>
<dbReference type="GO" id="GO:0003684">
    <property type="term" value="F:damaged DNA binding"/>
    <property type="evidence" value="ECO:0007669"/>
    <property type="project" value="TreeGrafter"/>
</dbReference>
<comment type="caution">
    <text evidence="9">The sequence shown here is derived from an EMBL/GenBank/DDBJ whole genome shotgun (WGS) entry which is preliminary data.</text>
</comment>
<dbReference type="Pfam" id="PF02732">
    <property type="entry name" value="ERCC4"/>
    <property type="match status" value="1"/>
</dbReference>
<dbReference type="GO" id="GO:0000724">
    <property type="term" value="P:double-strand break repair via homologous recombination"/>
    <property type="evidence" value="ECO:0007669"/>
    <property type="project" value="TreeGrafter"/>
</dbReference>
<dbReference type="InterPro" id="IPR011335">
    <property type="entry name" value="Restrct_endonuc-II-like"/>
</dbReference>
<protein>
    <recommendedName>
        <fullName evidence="8">ERCC4 domain-containing protein</fullName>
    </recommendedName>
</protein>
<dbReference type="GO" id="GO:0000014">
    <property type="term" value="F:single-stranded DNA endodeoxyribonuclease activity"/>
    <property type="evidence" value="ECO:0007669"/>
    <property type="project" value="TreeGrafter"/>
</dbReference>
<evidence type="ECO:0000256" key="6">
    <source>
        <dbReference type="ARBA" id="ARBA00023242"/>
    </source>
</evidence>
<gene>
    <name evidence="9" type="ORF">PECAL_4P03740</name>
</gene>
<feature type="compositionally biased region" description="Basic residues" evidence="7">
    <location>
        <begin position="913"/>
        <end position="927"/>
    </location>
</feature>
<dbReference type="GO" id="GO:0000110">
    <property type="term" value="C:nucleotide-excision repair factor 1 complex"/>
    <property type="evidence" value="ECO:0007669"/>
    <property type="project" value="TreeGrafter"/>
</dbReference>
<feature type="region of interest" description="Disordered" evidence="7">
    <location>
        <begin position="529"/>
        <end position="559"/>
    </location>
</feature>
<evidence type="ECO:0000256" key="3">
    <source>
        <dbReference type="ARBA" id="ARBA00022801"/>
    </source>
</evidence>
<keyword evidence="6" id="KW-0539">Nucleus</keyword>
<dbReference type="GO" id="GO:0000712">
    <property type="term" value="P:resolution of meiotic recombination intermediates"/>
    <property type="evidence" value="ECO:0007669"/>
    <property type="project" value="TreeGrafter"/>
</dbReference>
<dbReference type="GO" id="GO:1901255">
    <property type="term" value="P:nucleotide-excision repair involved in interstrand cross-link repair"/>
    <property type="evidence" value="ECO:0007669"/>
    <property type="project" value="TreeGrafter"/>
</dbReference>
<keyword evidence="3" id="KW-0378">Hydrolase</keyword>
<evidence type="ECO:0000256" key="1">
    <source>
        <dbReference type="ARBA" id="ARBA00004123"/>
    </source>
</evidence>
<keyword evidence="10" id="KW-1185">Reference proteome</keyword>
<dbReference type="SUPFAM" id="SSF52980">
    <property type="entry name" value="Restriction endonuclease-like"/>
    <property type="match status" value="1"/>
</dbReference>
<proteinExistence type="predicted"/>
<dbReference type="CDD" id="cd20078">
    <property type="entry name" value="XPF_nuclease_XPF_euk"/>
    <property type="match status" value="1"/>
</dbReference>
<dbReference type="InterPro" id="IPR047520">
    <property type="entry name" value="XPF_nuclease"/>
</dbReference>
<evidence type="ECO:0000259" key="8">
    <source>
        <dbReference type="SMART" id="SM00891"/>
    </source>
</evidence>
<dbReference type="GO" id="GO:0003697">
    <property type="term" value="F:single-stranded DNA binding"/>
    <property type="evidence" value="ECO:0007669"/>
    <property type="project" value="TreeGrafter"/>
</dbReference>
<dbReference type="AlphaFoldDB" id="A0A8J2WYZ5"/>
<dbReference type="EMBL" id="CAKKNE010000004">
    <property type="protein sequence ID" value="CAH0373194.1"/>
    <property type="molecule type" value="Genomic_DNA"/>
</dbReference>
<dbReference type="InterPro" id="IPR006166">
    <property type="entry name" value="ERCC4_domain"/>
</dbReference>
<accession>A0A8J2WYZ5</accession>
<dbReference type="Proteomes" id="UP000789595">
    <property type="component" value="Unassembled WGS sequence"/>
</dbReference>
<evidence type="ECO:0000313" key="9">
    <source>
        <dbReference type="EMBL" id="CAH0373194.1"/>
    </source>
</evidence>
<dbReference type="Gene3D" id="3.40.50.10130">
    <property type="match status" value="1"/>
</dbReference>
<dbReference type="PANTHER" id="PTHR10150">
    <property type="entry name" value="DNA REPAIR ENDONUCLEASE XPF"/>
    <property type="match status" value="1"/>
</dbReference>
<name>A0A8J2WYZ5_9STRA</name>
<reference evidence="9" key="1">
    <citation type="submission" date="2021-11" db="EMBL/GenBank/DDBJ databases">
        <authorList>
            <consortium name="Genoscope - CEA"/>
            <person name="William W."/>
        </authorList>
    </citation>
    <scope>NUCLEOTIDE SEQUENCE</scope>
</reference>
<evidence type="ECO:0000256" key="7">
    <source>
        <dbReference type="SAM" id="MobiDB-lite"/>
    </source>
</evidence>
<comment type="subcellular location">
    <subcellularLocation>
        <location evidence="1">Nucleus</location>
    </subcellularLocation>
</comment>
<evidence type="ECO:0000256" key="4">
    <source>
        <dbReference type="ARBA" id="ARBA00023125"/>
    </source>
</evidence>
<dbReference type="OrthoDB" id="361020at2759"/>
<organism evidence="9 10">
    <name type="scientific">Pelagomonas calceolata</name>
    <dbReference type="NCBI Taxonomy" id="35677"/>
    <lineage>
        <taxon>Eukaryota</taxon>
        <taxon>Sar</taxon>
        <taxon>Stramenopiles</taxon>
        <taxon>Ochrophyta</taxon>
        <taxon>Pelagophyceae</taxon>
        <taxon>Pelagomonadales</taxon>
        <taxon>Pelagomonadaceae</taxon>
        <taxon>Pelagomonas</taxon>
    </lineage>
</organism>
<keyword evidence="4" id="KW-0238">DNA-binding</keyword>
<feature type="domain" description="ERCC4" evidence="8">
    <location>
        <begin position="696"/>
        <end position="778"/>
    </location>
</feature>
<feature type="region of interest" description="Disordered" evidence="7">
    <location>
        <begin position="901"/>
        <end position="927"/>
    </location>
</feature>
<evidence type="ECO:0000256" key="5">
    <source>
        <dbReference type="ARBA" id="ARBA00023204"/>
    </source>
</evidence>